<reference evidence="1" key="1">
    <citation type="submission" date="2021-01" db="EMBL/GenBank/DDBJ databases">
        <authorList>
            <person name="Sun Q."/>
        </authorList>
    </citation>
    <scope>NUCLEOTIDE SEQUENCE</scope>
    <source>
        <strain evidence="1">YIM B02566</strain>
    </source>
</reference>
<evidence type="ECO:0000313" key="1">
    <source>
        <dbReference type="EMBL" id="MBK1867795.1"/>
    </source>
</evidence>
<accession>A0ACC5R585</accession>
<protein>
    <submittedName>
        <fullName evidence="1">Inositol monophosphatase</fullName>
    </submittedName>
</protein>
<organism evidence="1 2">
    <name type="scientific">Taklimakanibacter albus</name>
    <dbReference type="NCBI Taxonomy" id="2800327"/>
    <lineage>
        <taxon>Bacteria</taxon>
        <taxon>Pseudomonadati</taxon>
        <taxon>Pseudomonadota</taxon>
        <taxon>Alphaproteobacteria</taxon>
        <taxon>Hyphomicrobiales</taxon>
        <taxon>Aestuariivirgaceae</taxon>
        <taxon>Taklimakanibacter</taxon>
    </lineage>
</organism>
<keyword evidence="2" id="KW-1185">Reference proteome</keyword>
<dbReference type="Proteomes" id="UP000616151">
    <property type="component" value="Unassembled WGS sequence"/>
</dbReference>
<gene>
    <name evidence="1" type="ORF">JHL16_15665</name>
</gene>
<dbReference type="EMBL" id="JAENHL010000007">
    <property type="protein sequence ID" value="MBK1867795.1"/>
    <property type="molecule type" value="Genomic_DNA"/>
</dbReference>
<evidence type="ECO:0000313" key="2">
    <source>
        <dbReference type="Proteomes" id="UP000616151"/>
    </source>
</evidence>
<name>A0ACC5R585_9HYPH</name>
<comment type="caution">
    <text evidence="1">The sequence shown here is derived from an EMBL/GenBank/DDBJ whole genome shotgun (WGS) entry which is preliminary data.</text>
</comment>
<proteinExistence type="predicted"/>
<sequence>MAQSANLTVMIAAVRKAARGVQRDFGEIANLQVSVKGPGNFVTAADKRCEKVLRDELEKARPGYSFLMEESGKVVGRDADHRWIIDPIDGTTNFIHSIPFFAISVALERKGDLLCGVTYNPITDELFTAERGQGAFLNNRRLRVAARKTLSDAVLAWGIPSIGEADRHDQSQRELARLQPKVAALRQIGSAALELAYVAAGRIDVMQGRGLEPWDTAAGILMVREAGGIVTSAEGEKAPFDTGTVLAGNADLVPLIKAEIAKARAGE</sequence>